<dbReference type="AlphaFoldDB" id="A0A9X0C324"/>
<organism evidence="1 2">
    <name type="scientific">Penicillium fimorum</name>
    <dbReference type="NCBI Taxonomy" id="1882269"/>
    <lineage>
        <taxon>Eukaryota</taxon>
        <taxon>Fungi</taxon>
        <taxon>Dikarya</taxon>
        <taxon>Ascomycota</taxon>
        <taxon>Pezizomycotina</taxon>
        <taxon>Eurotiomycetes</taxon>
        <taxon>Eurotiomycetidae</taxon>
        <taxon>Eurotiales</taxon>
        <taxon>Aspergillaceae</taxon>
        <taxon>Penicillium</taxon>
    </lineage>
</organism>
<sequence length="62" mass="7489">MLALLWRLLVKTPKDELDMQVHHGLFVHAQIAIEKPEKIRTENYSRLELRIGHVVIYRERRQ</sequence>
<keyword evidence="2" id="KW-1185">Reference proteome</keyword>
<accession>A0A9X0C324</accession>
<name>A0A9X0C324_9EURO</name>
<proteinExistence type="predicted"/>
<dbReference type="EMBL" id="JAPWDS010000005">
    <property type="protein sequence ID" value="KAJ5496268.1"/>
    <property type="molecule type" value="Genomic_DNA"/>
</dbReference>
<gene>
    <name evidence="1" type="ORF">N7463_008255</name>
</gene>
<reference evidence="1" key="1">
    <citation type="submission" date="2022-12" db="EMBL/GenBank/DDBJ databases">
        <authorList>
            <person name="Petersen C."/>
        </authorList>
    </citation>
    <scope>NUCLEOTIDE SEQUENCE</scope>
    <source>
        <strain evidence="1">IBT 29495</strain>
    </source>
</reference>
<dbReference type="Proteomes" id="UP001149954">
    <property type="component" value="Unassembled WGS sequence"/>
</dbReference>
<protein>
    <submittedName>
        <fullName evidence="1">Uncharacterized protein</fullName>
    </submittedName>
</protein>
<comment type="caution">
    <text evidence="1">The sequence shown here is derived from an EMBL/GenBank/DDBJ whole genome shotgun (WGS) entry which is preliminary data.</text>
</comment>
<evidence type="ECO:0000313" key="1">
    <source>
        <dbReference type="EMBL" id="KAJ5496268.1"/>
    </source>
</evidence>
<reference evidence="1" key="2">
    <citation type="journal article" date="2023" name="IMA Fungus">
        <title>Comparative genomic study of the Penicillium genus elucidates a diverse pangenome and 15 lateral gene transfer events.</title>
        <authorList>
            <person name="Petersen C."/>
            <person name="Sorensen T."/>
            <person name="Nielsen M.R."/>
            <person name="Sondergaard T.E."/>
            <person name="Sorensen J.L."/>
            <person name="Fitzpatrick D.A."/>
            <person name="Frisvad J.C."/>
            <person name="Nielsen K.L."/>
        </authorList>
    </citation>
    <scope>NUCLEOTIDE SEQUENCE</scope>
    <source>
        <strain evidence="1">IBT 29495</strain>
    </source>
</reference>
<evidence type="ECO:0000313" key="2">
    <source>
        <dbReference type="Proteomes" id="UP001149954"/>
    </source>
</evidence>